<dbReference type="GO" id="GO:0042151">
    <property type="term" value="C:nematocyst"/>
    <property type="evidence" value="ECO:0007669"/>
    <property type="project" value="UniProtKB-SubCell"/>
</dbReference>
<comment type="subcellular location">
    <subcellularLocation>
        <location evidence="2">Nematocyst</location>
    </subcellularLocation>
    <subcellularLocation>
        <location evidence="1">Target cell membrane</location>
    </subcellularLocation>
</comment>
<gene>
    <name evidence="6" type="ORF">MCOR_42340</name>
</gene>
<dbReference type="PANTHER" id="PTHR40388:SF1">
    <property type="entry name" value="BRYOPORIN"/>
    <property type="match status" value="1"/>
</dbReference>
<dbReference type="GO" id="GO:0046930">
    <property type="term" value="C:pore complex"/>
    <property type="evidence" value="ECO:0007669"/>
    <property type="project" value="InterPro"/>
</dbReference>
<dbReference type="GO" id="GO:0044218">
    <property type="term" value="C:other organism cell membrane"/>
    <property type="evidence" value="ECO:0007669"/>
    <property type="project" value="UniProtKB-KW"/>
</dbReference>
<evidence type="ECO:0000256" key="1">
    <source>
        <dbReference type="ARBA" id="ARBA00004175"/>
    </source>
</evidence>
<dbReference type="AlphaFoldDB" id="A0A6J8DLJ0"/>
<organism evidence="6 7">
    <name type="scientific">Mytilus coruscus</name>
    <name type="common">Sea mussel</name>
    <dbReference type="NCBI Taxonomy" id="42192"/>
    <lineage>
        <taxon>Eukaryota</taxon>
        <taxon>Metazoa</taxon>
        <taxon>Spiralia</taxon>
        <taxon>Lophotrochozoa</taxon>
        <taxon>Mollusca</taxon>
        <taxon>Bivalvia</taxon>
        <taxon>Autobranchia</taxon>
        <taxon>Pteriomorphia</taxon>
        <taxon>Mytilida</taxon>
        <taxon>Mytiloidea</taxon>
        <taxon>Mytilidae</taxon>
        <taxon>Mytilinae</taxon>
        <taxon>Mytilus</taxon>
    </lineage>
</organism>
<evidence type="ECO:0000256" key="5">
    <source>
        <dbReference type="ARBA" id="ARBA00023331"/>
    </source>
</evidence>
<dbReference type="Proteomes" id="UP000507470">
    <property type="component" value="Unassembled WGS sequence"/>
</dbReference>
<evidence type="ECO:0000256" key="2">
    <source>
        <dbReference type="ARBA" id="ARBA00004532"/>
    </source>
</evidence>
<dbReference type="PANTHER" id="PTHR40388">
    <property type="entry name" value="BRYOPORIN"/>
    <property type="match status" value="1"/>
</dbReference>
<evidence type="ECO:0000313" key="6">
    <source>
        <dbReference type="EMBL" id="CAC5409006.1"/>
    </source>
</evidence>
<dbReference type="SUPFAM" id="SSF63724">
    <property type="entry name" value="Cytolysin/lectin"/>
    <property type="match status" value="1"/>
</dbReference>
<keyword evidence="4" id="KW-1053">Target membrane</keyword>
<sequence>MTPESRIYGGIIKSPPVVVLPGQREQFIAHKTGDTATGTSGTASWFISSARKKAVVMWSCPYSFDYHSNWLGVGLTEIDNMHHRDWFKQMYYESSGKGLNFRRGDYYYHTRKISIKDSQFEVVGTMGTSHKSKARIIVRPLELCDLSNNLRRRVENGTLSF</sequence>
<proteinExistence type="predicted"/>
<dbReference type="Pfam" id="PF06369">
    <property type="entry name" value="Anemone_cytotox"/>
    <property type="match status" value="1"/>
</dbReference>
<evidence type="ECO:0000313" key="7">
    <source>
        <dbReference type="Proteomes" id="UP000507470"/>
    </source>
</evidence>
<dbReference type="InterPro" id="IPR050677">
    <property type="entry name" value="Actinoporin_PFT"/>
</dbReference>
<dbReference type="InterPro" id="IPR015926">
    <property type="entry name" value="Cytolysin/lectin"/>
</dbReference>
<dbReference type="EMBL" id="CACVKT020007619">
    <property type="protein sequence ID" value="CAC5409006.1"/>
    <property type="molecule type" value="Genomic_DNA"/>
</dbReference>
<accession>A0A6J8DLJ0</accession>
<keyword evidence="3" id="KW-1052">Target cell membrane</keyword>
<dbReference type="InterPro" id="IPR009104">
    <property type="entry name" value="Anemon_actinoporin-like"/>
</dbReference>
<dbReference type="Gene3D" id="2.60.270.20">
    <property type="entry name" value="Cytolysin/lectin"/>
    <property type="match status" value="1"/>
</dbReference>
<protein>
    <submittedName>
        <fullName evidence="6">Tereporin-Ca1</fullName>
    </submittedName>
</protein>
<dbReference type="GO" id="GO:0051715">
    <property type="term" value="P:cytolysis in another organism"/>
    <property type="evidence" value="ECO:0007669"/>
    <property type="project" value="InterPro"/>
</dbReference>
<dbReference type="OrthoDB" id="6132998at2759"/>
<keyword evidence="7" id="KW-1185">Reference proteome</keyword>
<evidence type="ECO:0000256" key="4">
    <source>
        <dbReference type="ARBA" id="ARBA00023298"/>
    </source>
</evidence>
<evidence type="ECO:0000256" key="3">
    <source>
        <dbReference type="ARBA" id="ARBA00022537"/>
    </source>
</evidence>
<dbReference type="GO" id="GO:0015267">
    <property type="term" value="F:channel activity"/>
    <property type="evidence" value="ECO:0007669"/>
    <property type="project" value="InterPro"/>
</dbReference>
<name>A0A6J8DLJ0_MYTCO</name>
<reference evidence="6 7" key="1">
    <citation type="submission" date="2020-06" db="EMBL/GenBank/DDBJ databases">
        <authorList>
            <person name="Li R."/>
            <person name="Bekaert M."/>
        </authorList>
    </citation>
    <scope>NUCLEOTIDE SEQUENCE [LARGE SCALE GENOMIC DNA]</scope>
    <source>
        <strain evidence="7">wild</strain>
    </source>
</reference>
<keyword evidence="5" id="KW-0166">Nematocyst</keyword>
<dbReference type="GO" id="GO:0046931">
    <property type="term" value="P:pore complex assembly"/>
    <property type="evidence" value="ECO:0007669"/>
    <property type="project" value="InterPro"/>
</dbReference>
<keyword evidence="4" id="KW-0472">Membrane</keyword>
<dbReference type="GO" id="GO:0006812">
    <property type="term" value="P:monoatomic cation transport"/>
    <property type="evidence" value="ECO:0007669"/>
    <property type="project" value="InterPro"/>
</dbReference>